<dbReference type="OrthoDB" id="10629642at2759"/>
<reference evidence="1" key="1">
    <citation type="submission" date="2021-06" db="EMBL/GenBank/DDBJ databases">
        <authorList>
            <person name="Kallberg Y."/>
            <person name="Tangrot J."/>
            <person name="Rosling A."/>
        </authorList>
    </citation>
    <scope>NUCLEOTIDE SEQUENCE</scope>
    <source>
        <strain evidence="1">MA453B</strain>
    </source>
</reference>
<proteinExistence type="predicted"/>
<protein>
    <submittedName>
        <fullName evidence="1">26092_t:CDS:1</fullName>
    </submittedName>
</protein>
<dbReference type="Proteomes" id="UP000789405">
    <property type="component" value="Unassembled WGS sequence"/>
</dbReference>
<keyword evidence="2" id="KW-1185">Reference proteome</keyword>
<accession>A0A9N9HBC8</accession>
<sequence length="229" mass="27706">MNVKSNKNEVKEDLKKIEVLEHLNVQNKFTQHDQKQFLISFQSQSENRRNHFTRNKQNQVKYIKKDKLLNKIICQNKSEDRKKRIAILEWERLITKLNLIDQLLVEKWNEYSTNIDSIENLTMHSCTTLYEDSWGEPPKKVLDWNKKVNSNVYCVCGICWSPNCWYKTEEEKNKENEFKTGWPLIPSCKLCSDQYRRIYHMGRQCPREEFKRWSKGEENNFYNELSLEE</sequence>
<dbReference type="EMBL" id="CAJVPY010006351">
    <property type="protein sequence ID" value="CAG8661089.1"/>
    <property type="molecule type" value="Genomic_DNA"/>
</dbReference>
<organism evidence="1 2">
    <name type="scientific">Dentiscutata erythropus</name>
    <dbReference type="NCBI Taxonomy" id="1348616"/>
    <lineage>
        <taxon>Eukaryota</taxon>
        <taxon>Fungi</taxon>
        <taxon>Fungi incertae sedis</taxon>
        <taxon>Mucoromycota</taxon>
        <taxon>Glomeromycotina</taxon>
        <taxon>Glomeromycetes</taxon>
        <taxon>Diversisporales</taxon>
        <taxon>Gigasporaceae</taxon>
        <taxon>Dentiscutata</taxon>
    </lineage>
</organism>
<name>A0A9N9HBC8_9GLOM</name>
<evidence type="ECO:0000313" key="1">
    <source>
        <dbReference type="EMBL" id="CAG8661089.1"/>
    </source>
</evidence>
<gene>
    <name evidence="1" type="ORF">DERYTH_LOCUS10717</name>
</gene>
<evidence type="ECO:0000313" key="2">
    <source>
        <dbReference type="Proteomes" id="UP000789405"/>
    </source>
</evidence>
<comment type="caution">
    <text evidence="1">The sequence shown here is derived from an EMBL/GenBank/DDBJ whole genome shotgun (WGS) entry which is preliminary data.</text>
</comment>
<dbReference type="AlphaFoldDB" id="A0A9N9HBC8"/>